<dbReference type="PANTHER" id="PTHR34698">
    <property type="entry name" value="5-OXOPROLINASE SUBUNIT B"/>
    <property type="match status" value="1"/>
</dbReference>
<reference evidence="5" key="1">
    <citation type="submission" date="2022-12" db="EMBL/GenBank/DDBJ databases">
        <authorList>
            <person name="Krivoruchko A.V."/>
            <person name="Elkin A."/>
        </authorList>
    </citation>
    <scope>NUCLEOTIDE SEQUENCE</scope>
    <source>
        <strain evidence="5">IEGM 1391</strain>
    </source>
</reference>
<dbReference type="Gene3D" id="2.40.100.10">
    <property type="entry name" value="Cyclophilin-like"/>
    <property type="match status" value="1"/>
</dbReference>
<proteinExistence type="predicted"/>
<keyword evidence="3" id="KW-0067">ATP-binding</keyword>
<sequence length="298" mass="33211">MSADSVVQDAGEIRVLPCGEQHLLIELGRTGGLRMSLRTLRLAELIDDAAIDGVTDVVPMFASVLLGLDPLVVDAETVERRCHALVEAIGDDMELSHRSRLVEIPVYYGDPWSEACVQDYREKVAPIEHNPTFVARSNRLDGCEELYERHSSTEHWVAGVGFWPGLPDMFPLDPDKRLFVPKYDPPRIWTVRGGVGVGGGFTSIYPLETPGGYHLIGRTPTPIYGLDRTAQTGFDGSVVLFRPGDRVRFRRIDADEFTAIEAQVDNGEFEHTTLGSEVFDLHRYHEQYGIHQNHGDAT</sequence>
<dbReference type="SUPFAM" id="SSF160467">
    <property type="entry name" value="PH0987 N-terminal domain-like"/>
    <property type="match status" value="1"/>
</dbReference>
<dbReference type="InterPro" id="IPR029000">
    <property type="entry name" value="Cyclophilin-like_dom_sf"/>
</dbReference>
<feature type="domain" description="Carboxyltransferase" evidence="4">
    <location>
        <begin position="13"/>
        <end position="241"/>
    </location>
</feature>
<organism evidence="5 6">
    <name type="scientific">Rhodococcus ruber</name>
    <dbReference type="NCBI Taxonomy" id="1830"/>
    <lineage>
        <taxon>Bacteria</taxon>
        <taxon>Bacillati</taxon>
        <taxon>Actinomycetota</taxon>
        <taxon>Actinomycetes</taxon>
        <taxon>Mycobacteriales</taxon>
        <taxon>Nocardiaceae</taxon>
        <taxon>Rhodococcus</taxon>
    </lineage>
</organism>
<dbReference type="Proteomes" id="UP001081071">
    <property type="component" value="Unassembled WGS sequence"/>
</dbReference>
<dbReference type="SUPFAM" id="SSF50891">
    <property type="entry name" value="Cyclophilin-like"/>
    <property type="match status" value="1"/>
</dbReference>
<evidence type="ECO:0000259" key="4">
    <source>
        <dbReference type="SMART" id="SM00796"/>
    </source>
</evidence>
<dbReference type="EMBL" id="JAPWIJ010000022">
    <property type="protein sequence ID" value="MCZ4522280.1"/>
    <property type="molecule type" value="Genomic_DNA"/>
</dbReference>
<dbReference type="Gene3D" id="3.30.1360.40">
    <property type="match status" value="1"/>
</dbReference>
<evidence type="ECO:0000313" key="5">
    <source>
        <dbReference type="EMBL" id="MCZ4522280.1"/>
    </source>
</evidence>
<dbReference type="InterPro" id="IPR010016">
    <property type="entry name" value="PxpB"/>
</dbReference>
<dbReference type="PANTHER" id="PTHR34698:SF2">
    <property type="entry name" value="5-OXOPROLINASE SUBUNIT B"/>
    <property type="match status" value="1"/>
</dbReference>
<evidence type="ECO:0000256" key="1">
    <source>
        <dbReference type="ARBA" id="ARBA00022741"/>
    </source>
</evidence>
<keyword evidence="2" id="KW-0378">Hydrolase</keyword>
<dbReference type="SMART" id="SM00796">
    <property type="entry name" value="AHS1"/>
    <property type="match status" value="1"/>
</dbReference>
<accession>A0ABT4MPN5</accession>
<evidence type="ECO:0000313" key="6">
    <source>
        <dbReference type="Proteomes" id="UP001081071"/>
    </source>
</evidence>
<name>A0ABT4MPN5_9NOCA</name>
<dbReference type="InterPro" id="IPR003833">
    <property type="entry name" value="CT_C_D"/>
</dbReference>
<dbReference type="Pfam" id="PF02682">
    <property type="entry name" value="CT_C_D"/>
    <property type="match status" value="1"/>
</dbReference>
<protein>
    <submittedName>
        <fullName evidence="5">Carboxyltransferase domain-containing protein</fullName>
    </submittedName>
</protein>
<evidence type="ECO:0000256" key="2">
    <source>
        <dbReference type="ARBA" id="ARBA00022801"/>
    </source>
</evidence>
<keyword evidence="1" id="KW-0547">Nucleotide-binding</keyword>
<evidence type="ECO:0000256" key="3">
    <source>
        <dbReference type="ARBA" id="ARBA00022840"/>
    </source>
</evidence>
<gene>
    <name evidence="5" type="ORF">O4220_27480</name>
</gene>
<dbReference type="RefSeq" id="WP_269608709.1">
    <property type="nucleotide sequence ID" value="NZ_JAPWIJ010000022.1"/>
</dbReference>
<keyword evidence="6" id="KW-1185">Reference proteome</keyword>
<comment type="caution">
    <text evidence="5">The sequence shown here is derived from an EMBL/GenBank/DDBJ whole genome shotgun (WGS) entry which is preliminary data.</text>
</comment>